<dbReference type="GO" id="GO:0005886">
    <property type="term" value="C:plasma membrane"/>
    <property type="evidence" value="ECO:0007669"/>
    <property type="project" value="UniProtKB-SubCell"/>
</dbReference>
<dbReference type="Proteomes" id="UP000067598">
    <property type="component" value="Unassembled WGS sequence"/>
</dbReference>
<proteinExistence type="predicted"/>
<evidence type="ECO:0000256" key="1">
    <source>
        <dbReference type="ARBA" id="ARBA00004651"/>
    </source>
</evidence>
<feature type="transmembrane region" description="Helical" evidence="9">
    <location>
        <begin position="31"/>
        <end position="52"/>
    </location>
</feature>
<feature type="transmembrane region" description="Helical" evidence="9">
    <location>
        <begin position="295"/>
        <end position="315"/>
    </location>
</feature>
<dbReference type="PIRSF" id="PIRSF006351">
    <property type="entry name" value="PTS_EIIC-Cellobiose"/>
    <property type="match status" value="1"/>
</dbReference>
<dbReference type="GO" id="GO:0008982">
    <property type="term" value="F:protein-N(PI)-phosphohistidine-sugar phosphotransferase activity"/>
    <property type="evidence" value="ECO:0007669"/>
    <property type="project" value="UniProtKB-UniRule"/>
</dbReference>
<keyword evidence="5 9" id="KW-0812">Transmembrane</keyword>
<keyword evidence="6 9" id="KW-1133">Transmembrane helix</keyword>
<feature type="transmembrane region" description="Helical" evidence="9">
    <location>
        <begin position="228"/>
        <end position="251"/>
    </location>
</feature>
<comment type="function">
    <text evidence="8">The phosphoenolpyruvate-dependent sugar phosphotransferase system (PTS), a major carbohydrate active -transport system, catalyzes the phosphorylation of incoming sugar substrates concomitant with their translocation across the cell membrane.</text>
</comment>
<accession>A0A109DFI0</accession>
<gene>
    <name evidence="11" type="ORF">AEL95_01400</name>
</gene>
<evidence type="ECO:0000256" key="3">
    <source>
        <dbReference type="ARBA" id="ARBA00022475"/>
    </source>
</evidence>
<evidence type="ECO:0000313" key="11">
    <source>
        <dbReference type="EMBL" id="KWU04524.1"/>
    </source>
</evidence>
<dbReference type="InterPro" id="IPR004796">
    <property type="entry name" value="PTS_IIC_cello"/>
</dbReference>
<dbReference type="Pfam" id="PF02378">
    <property type="entry name" value="PTS_EIIC"/>
    <property type="match status" value="1"/>
</dbReference>
<evidence type="ECO:0000256" key="5">
    <source>
        <dbReference type="ARBA" id="ARBA00022692"/>
    </source>
</evidence>
<dbReference type="NCBIfam" id="TIGR00410">
    <property type="entry name" value="lacE"/>
    <property type="match status" value="1"/>
</dbReference>
<dbReference type="PANTHER" id="PTHR33989:SF4">
    <property type="entry name" value="PTS SYSTEM N,N'-DIACETYLCHITOBIOSE-SPECIFIC EIIC COMPONENT"/>
    <property type="match status" value="1"/>
</dbReference>
<dbReference type="PANTHER" id="PTHR33989">
    <property type="match status" value="1"/>
</dbReference>
<dbReference type="InterPro" id="IPR003352">
    <property type="entry name" value="PTS_EIIC"/>
</dbReference>
<evidence type="ECO:0000256" key="7">
    <source>
        <dbReference type="ARBA" id="ARBA00023136"/>
    </source>
</evidence>
<keyword evidence="2 8" id="KW-0813">Transport</keyword>
<dbReference type="GO" id="GO:0009401">
    <property type="term" value="P:phosphoenolpyruvate-dependent sugar phosphotransferase system"/>
    <property type="evidence" value="ECO:0007669"/>
    <property type="project" value="InterPro"/>
</dbReference>
<feature type="transmembrane region" description="Helical" evidence="9">
    <location>
        <begin position="368"/>
        <end position="391"/>
    </location>
</feature>
<evidence type="ECO:0000256" key="9">
    <source>
        <dbReference type="SAM" id="Phobius"/>
    </source>
</evidence>
<dbReference type="EMBL" id="LJGP01000007">
    <property type="protein sequence ID" value="KWU04524.1"/>
    <property type="molecule type" value="Genomic_DNA"/>
</dbReference>
<comment type="subcellular location">
    <subcellularLocation>
        <location evidence="1">Cell membrane</location>
        <topology evidence="1">Multi-pass membrane protein</topology>
    </subcellularLocation>
</comment>
<feature type="transmembrane region" description="Helical" evidence="9">
    <location>
        <begin position="403"/>
        <end position="421"/>
    </location>
</feature>
<dbReference type="AlphaFoldDB" id="A0A109DFI0"/>
<feature type="transmembrane region" description="Helical" evidence="9">
    <location>
        <begin position="186"/>
        <end position="208"/>
    </location>
</feature>
<sequence>MIRLVRWLEDYVLPLASRWGQIRWLVALRDAFVSLMPITMAGSLAVLIKSLIEAAHDHLGWYAFAFAMQPLVAISNLVWRGTFSLFAFFLALALGYQLAKAFEGNRLAASIVALSSFALSIANIAKIKFHGDNVTLHNAFDISQFSTTGLFTAILFGSLGFFIYYACYKARIMLHVTSNLTHAEQAAFDSLLPAMIAIFGVGGINYLFQILTGKYFGNWLLTTIQTPLVKWGQGFGTVIVITLLVQLFWFFGINGIGVLSPILDSIWMTAQNDNITAISNGNIPPYVWVRGSFDVFAWFGGAGGTLMLIVAILMFSKRSDYRTIAKISLAPGIFNIGEPILLGLPVVLNPVYLIPFVLAPLVNVAFSYWVSIMGLVNPVQVAVPSIMPPVIGPFLACNYDWRAIVLSILNMIVALLIWMPFVKAADKIADTNHPKTFFNPQF</sequence>
<feature type="transmembrane region" description="Helical" evidence="9">
    <location>
        <begin position="327"/>
        <end position="348"/>
    </location>
</feature>
<evidence type="ECO:0000259" key="10">
    <source>
        <dbReference type="PROSITE" id="PS51105"/>
    </source>
</evidence>
<keyword evidence="3 8" id="KW-1003">Cell membrane</keyword>
<evidence type="ECO:0000256" key="2">
    <source>
        <dbReference type="ARBA" id="ARBA00022448"/>
    </source>
</evidence>
<evidence type="ECO:0000313" key="12">
    <source>
        <dbReference type="Proteomes" id="UP000067598"/>
    </source>
</evidence>
<keyword evidence="7 8" id="KW-0472">Membrane</keyword>
<evidence type="ECO:0000256" key="8">
    <source>
        <dbReference type="PIRNR" id="PIRNR006351"/>
    </source>
</evidence>
<keyword evidence="4 8" id="KW-0762">Sugar transport</keyword>
<protein>
    <recommendedName>
        <fullName evidence="8">Permease IIC component</fullName>
    </recommendedName>
</protein>
<dbReference type="GO" id="GO:1902815">
    <property type="term" value="P:N,N'-diacetylchitobiose import"/>
    <property type="evidence" value="ECO:0007669"/>
    <property type="project" value="TreeGrafter"/>
</dbReference>
<feature type="domain" description="PTS EIIC type-3" evidence="10">
    <location>
        <begin position="8"/>
        <end position="421"/>
    </location>
</feature>
<dbReference type="InterPro" id="IPR051088">
    <property type="entry name" value="PTS_Sugar-EIIC/EIIB"/>
</dbReference>
<name>A0A109DFI0_9LACO</name>
<organism evidence="11 12">
    <name type="scientific">Lactobacillus crispatus</name>
    <dbReference type="NCBI Taxonomy" id="47770"/>
    <lineage>
        <taxon>Bacteria</taxon>
        <taxon>Bacillati</taxon>
        <taxon>Bacillota</taxon>
        <taxon>Bacilli</taxon>
        <taxon>Lactobacillales</taxon>
        <taxon>Lactobacillaceae</taxon>
        <taxon>Lactobacillus</taxon>
    </lineage>
</organism>
<evidence type="ECO:0000256" key="6">
    <source>
        <dbReference type="ARBA" id="ARBA00022989"/>
    </source>
</evidence>
<evidence type="ECO:0000256" key="4">
    <source>
        <dbReference type="ARBA" id="ARBA00022597"/>
    </source>
</evidence>
<dbReference type="PATRIC" id="fig|47770.28.peg.1843"/>
<dbReference type="InterPro" id="IPR004501">
    <property type="entry name" value="PTS_EIIC_3"/>
</dbReference>
<reference evidence="11 12" key="1">
    <citation type="journal article" date="2016" name="Microbiology (Mosc.)">
        <title>Comparison of Lactobacillus crispatus isolates from Lactobacillus-dominated vaginal microbiomes with isolates from microbiomes containing bacterial vaginosis-associated bacteria.</title>
        <authorList>
            <person name="Abdelmaksoud A.A."/>
            <person name="Koparde V.N."/>
            <person name="Sheth N.U."/>
            <person name="Serrano M.G."/>
            <person name="Glascock A.L."/>
            <person name="Fettweis J.M."/>
            <person name="Strauss Iii J.F."/>
            <person name="Buck G.A."/>
            <person name="Jefferson K.K."/>
        </authorList>
    </citation>
    <scope>NUCLEOTIDE SEQUENCE [LARGE SCALE GENOMIC DNA]</scope>
    <source>
        <strain evidence="11 12">VMC3</strain>
    </source>
</reference>
<feature type="transmembrane region" description="Helical" evidence="9">
    <location>
        <begin position="108"/>
        <end position="125"/>
    </location>
</feature>
<feature type="transmembrane region" description="Helical" evidence="9">
    <location>
        <begin position="145"/>
        <end position="166"/>
    </location>
</feature>
<dbReference type="RefSeq" id="WP_060461716.1">
    <property type="nucleotide sequence ID" value="NZ_LJGP01000007.1"/>
</dbReference>
<comment type="caution">
    <text evidence="11">The sequence shown here is derived from an EMBL/GenBank/DDBJ whole genome shotgun (WGS) entry which is preliminary data.</text>
</comment>
<dbReference type="PROSITE" id="PS51105">
    <property type="entry name" value="PTS_EIIC_TYPE_3"/>
    <property type="match status" value="1"/>
</dbReference>